<evidence type="ECO:0000256" key="4">
    <source>
        <dbReference type="SAM" id="MobiDB-lite"/>
    </source>
</evidence>
<feature type="domain" description="PI31 proteasome regulator N-terminal" evidence="5">
    <location>
        <begin position="16"/>
        <end position="123"/>
    </location>
</feature>
<evidence type="ECO:0000256" key="1">
    <source>
        <dbReference type="ARBA" id="ARBA00006405"/>
    </source>
</evidence>
<keyword evidence="3" id="KW-0647">Proteasome</keyword>
<dbReference type="PANTHER" id="PTHR13266">
    <property type="entry name" value="PROTEASOME INHIBITOR"/>
    <property type="match status" value="1"/>
</dbReference>
<reference evidence="6 7" key="1">
    <citation type="submission" date="2024-03" db="EMBL/GenBank/DDBJ databases">
        <title>The genome assembly and annotation of the cricket Gryllus longicercus Weissman &amp; Gray.</title>
        <authorList>
            <person name="Szrajer S."/>
            <person name="Gray D."/>
            <person name="Ylla G."/>
        </authorList>
    </citation>
    <scope>NUCLEOTIDE SEQUENCE [LARGE SCALE GENOMIC DNA]</scope>
    <source>
        <strain evidence="6">DAG 2021-001</strain>
        <tissue evidence="6">Whole body minus gut</tissue>
    </source>
</reference>
<dbReference type="GO" id="GO:0043161">
    <property type="term" value="P:proteasome-mediated ubiquitin-dependent protein catabolic process"/>
    <property type="evidence" value="ECO:0007669"/>
    <property type="project" value="InterPro"/>
</dbReference>
<dbReference type="Gene3D" id="3.40.1000.30">
    <property type="match status" value="1"/>
</dbReference>
<keyword evidence="7" id="KW-1185">Reference proteome</keyword>
<sequence>MASCMFGWDLIYKLAEKDINKREDVLLLLVHWYLVKSGLKCVGLGDDKTVPESDEGSETLPEGWSDNAVYALRYVHNSSLFILHGTTSEDDIIFNLMRASDMVVSNVTFNVEETVKALTGPIETIIPTHCAALDSIKKDLIDPVFHGKQRAASTQTAEDPLSGPDVLPRSFPDDPDPLRIGAPRRAEPSGSRWDPLRDPLSVGRSDLNPFAPGGGMIFDPFSGRGNLRDPDVSGIPGGLPRGSVPPGARFDPVGPPIGRGRAFPPDHDHLPPPGYDDMFM</sequence>
<accession>A0AAN9YZD0</accession>
<evidence type="ECO:0000256" key="3">
    <source>
        <dbReference type="ARBA" id="ARBA00022942"/>
    </source>
</evidence>
<comment type="similarity">
    <text evidence="1">Belongs to the proteasome inhibitor PI31 family.</text>
</comment>
<dbReference type="Pfam" id="PF11566">
    <property type="entry name" value="PI31_Prot_N"/>
    <property type="match status" value="1"/>
</dbReference>
<name>A0AAN9YZD0_9ORTH</name>
<feature type="region of interest" description="Disordered" evidence="4">
    <location>
        <begin position="234"/>
        <end position="280"/>
    </location>
</feature>
<protein>
    <recommendedName>
        <fullName evidence="2">Proteasome inhibitor PI31 subunit</fullName>
    </recommendedName>
</protein>
<evidence type="ECO:0000313" key="7">
    <source>
        <dbReference type="Proteomes" id="UP001378592"/>
    </source>
</evidence>
<evidence type="ECO:0000313" key="6">
    <source>
        <dbReference type="EMBL" id="KAK7862048.1"/>
    </source>
</evidence>
<feature type="region of interest" description="Disordered" evidence="4">
    <location>
        <begin position="148"/>
        <end position="198"/>
    </location>
</feature>
<evidence type="ECO:0000256" key="2">
    <source>
        <dbReference type="ARBA" id="ARBA00015575"/>
    </source>
</evidence>
<gene>
    <name evidence="6" type="ORF">R5R35_011473</name>
</gene>
<dbReference type="GO" id="GO:0070628">
    <property type="term" value="F:proteasome binding"/>
    <property type="evidence" value="ECO:0007669"/>
    <property type="project" value="InterPro"/>
</dbReference>
<dbReference type="EMBL" id="JAZDUA010000289">
    <property type="protein sequence ID" value="KAK7862048.1"/>
    <property type="molecule type" value="Genomic_DNA"/>
</dbReference>
<dbReference type="GO" id="GO:0000502">
    <property type="term" value="C:proteasome complex"/>
    <property type="evidence" value="ECO:0007669"/>
    <property type="project" value="UniProtKB-KW"/>
</dbReference>
<proteinExistence type="inferred from homology"/>
<dbReference type="PANTHER" id="PTHR13266:SF1">
    <property type="entry name" value="PROTEASOME INHIBITOR PI31 SUBUNIT"/>
    <property type="match status" value="1"/>
</dbReference>
<comment type="caution">
    <text evidence="6">The sequence shown here is derived from an EMBL/GenBank/DDBJ whole genome shotgun (WGS) entry which is preliminary data.</text>
</comment>
<dbReference type="InterPro" id="IPR021625">
    <property type="entry name" value="PI31_Prot_N"/>
</dbReference>
<dbReference type="InterPro" id="IPR045128">
    <property type="entry name" value="PI31-like"/>
</dbReference>
<dbReference type="GO" id="GO:0004866">
    <property type="term" value="F:endopeptidase inhibitor activity"/>
    <property type="evidence" value="ECO:0007669"/>
    <property type="project" value="InterPro"/>
</dbReference>
<dbReference type="AlphaFoldDB" id="A0AAN9YZD0"/>
<organism evidence="6 7">
    <name type="scientific">Gryllus longicercus</name>
    <dbReference type="NCBI Taxonomy" id="2509291"/>
    <lineage>
        <taxon>Eukaryota</taxon>
        <taxon>Metazoa</taxon>
        <taxon>Ecdysozoa</taxon>
        <taxon>Arthropoda</taxon>
        <taxon>Hexapoda</taxon>
        <taxon>Insecta</taxon>
        <taxon>Pterygota</taxon>
        <taxon>Neoptera</taxon>
        <taxon>Polyneoptera</taxon>
        <taxon>Orthoptera</taxon>
        <taxon>Ensifera</taxon>
        <taxon>Gryllidea</taxon>
        <taxon>Grylloidea</taxon>
        <taxon>Gryllidae</taxon>
        <taxon>Gryllinae</taxon>
        <taxon>Gryllus</taxon>
    </lineage>
</organism>
<evidence type="ECO:0000259" key="5">
    <source>
        <dbReference type="Pfam" id="PF11566"/>
    </source>
</evidence>
<dbReference type="Proteomes" id="UP001378592">
    <property type="component" value="Unassembled WGS sequence"/>
</dbReference>